<feature type="signal peptide" evidence="5">
    <location>
        <begin position="1"/>
        <end position="17"/>
    </location>
</feature>
<dbReference type="KEGG" id="mbr:MONBRDRAFT_35785"/>
<dbReference type="GO" id="GO:0005634">
    <property type="term" value="C:nucleus"/>
    <property type="evidence" value="ECO:0000318"/>
    <property type="project" value="GO_Central"/>
</dbReference>
<dbReference type="GO" id="GO:0043161">
    <property type="term" value="P:proteasome-mediated ubiquitin-dependent protein catabolic process"/>
    <property type="evidence" value="ECO:0000318"/>
    <property type="project" value="GO_Central"/>
</dbReference>
<dbReference type="InterPro" id="IPR023333">
    <property type="entry name" value="Proteasome_suB-type"/>
</dbReference>
<comment type="subcellular location">
    <subcellularLocation>
        <location evidence="4">Cytoplasm</location>
    </subcellularLocation>
    <subcellularLocation>
        <location evidence="4">Nucleus</location>
    </subcellularLocation>
</comment>
<dbReference type="GO" id="GO:0005829">
    <property type="term" value="C:cytosol"/>
    <property type="evidence" value="ECO:0000318"/>
    <property type="project" value="GO_Central"/>
</dbReference>
<dbReference type="PANTHER" id="PTHR32194:SF2">
    <property type="entry name" value="PROTEASOME SUBUNIT BETA TYPE-1"/>
    <property type="match status" value="1"/>
</dbReference>
<dbReference type="FunFam" id="3.60.20.10:FF:000008">
    <property type="entry name" value="Proteasome subunit beta type-4"/>
    <property type="match status" value="1"/>
</dbReference>
<evidence type="ECO:0000256" key="3">
    <source>
        <dbReference type="ARBA" id="ARBA00023242"/>
    </source>
</evidence>
<reference evidence="6 7" key="1">
    <citation type="journal article" date="2008" name="Nature">
        <title>The genome of the choanoflagellate Monosiga brevicollis and the origin of metazoans.</title>
        <authorList>
            <consortium name="JGI Sequencing"/>
            <person name="King N."/>
            <person name="Westbrook M.J."/>
            <person name="Young S.L."/>
            <person name="Kuo A."/>
            <person name="Abedin M."/>
            <person name="Chapman J."/>
            <person name="Fairclough S."/>
            <person name="Hellsten U."/>
            <person name="Isogai Y."/>
            <person name="Letunic I."/>
            <person name="Marr M."/>
            <person name="Pincus D."/>
            <person name="Putnam N."/>
            <person name="Rokas A."/>
            <person name="Wright K.J."/>
            <person name="Zuzow R."/>
            <person name="Dirks W."/>
            <person name="Good M."/>
            <person name="Goodstein D."/>
            <person name="Lemons D."/>
            <person name="Li W."/>
            <person name="Lyons J.B."/>
            <person name="Morris A."/>
            <person name="Nichols S."/>
            <person name="Richter D.J."/>
            <person name="Salamov A."/>
            <person name="Bork P."/>
            <person name="Lim W.A."/>
            <person name="Manning G."/>
            <person name="Miller W.T."/>
            <person name="McGinnis W."/>
            <person name="Shapiro H."/>
            <person name="Tjian R."/>
            <person name="Grigoriev I.V."/>
            <person name="Rokhsar D."/>
        </authorList>
    </citation>
    <scope>NUCLEOTIDE SEQUENCE [LARGE SCALE GENOMIC DNA]</scope>
    <source>
        <strain evidence="7">MX1 / ATCC 50154</strain>
    </source>
</reference>
<evidence type="ECO:0000256" key="1">
    <source>
        <dbReference type="ARBA" id="ARBA00022490"/>
    </source>
</evidence>
<dbReference type="eggNOG" id="KOG0177">
    <property type="taxonomic scope" value="Eukaryota"/>
</dbReference>
<dbReference type="GeneID" id="5888340"/>
<dbReference type="InParanoid" id="A9URT6"/>
<keyword evidence="7" id="KW-1185">Reference proteome</keyword>
<evidence type="ECO:0000256" key="4">
    <source>
        <dbReference type="RuleBase" id="RU004203"/>
    </source>
</evidence>
<dbReference type="STRING" id="81824.A9URT6"/>
<protein>
    <recommendedName>
        <fullName evidence="4">Proteasome subunit beta</fullName>
    </recommendedName>
</protein>
<dbReference type="Proteomes" id="UP000001357">
    <property type="component" value="Unassembled WGS sequence"/>
</dbReference>
<keyword evidence="1 4" id="KW-0963">Cytoplasm</keyword>
<comment type="function">
    <text evidence="4">Component of the proteasome, a multicatalytic proteinase complex which is characterized by its ability to cleave peptides with Arg, Phe, Tyr, Leu, and Glu adjacent to the leaving group at neutral or slightly basic pH. The proteasome has an ATP-dependent proteolytic activity.</text>
</comment>
<dbReference type="RefSeq" id="XP_001742949.1">
    <property type="nucleotide sequence ID" value="XM_001742897.1"/>
</dbReference>
<keyword evidence="3 4" id="KW-0539">Nucleus</keyword>
<dbReference type="PANTHER" id="PTHR32194">
    <property type="entry name" value="METALLOPROTEASE TLDD"/>
    <property type="match status" value="1"/>
</dbReference>
<evidence type="ECO:0000313" key="7">
    <source>
        <dbReference type="Proteomes" id="UP000001357"/>
    </source>
</evidence>
<gene>
    <name evidence="6" type="ORF">MONBRDRAFT_35785</name>
</gene>
<evidence type="ECO:0000313" key="6">
    <source>
        <dbReference type="EMBL" id="EDQ91663.1"/>
    </source>
</evidence>
<dbReference type="CDD" id="cd03758">
    <property type="entry name" value="proteasome_beta_type_2"/>
    <property type="match status" value="1"/>
</dbReference>
<dbReference type="OMA" id="MKRDHDK"/>
<dbReference type="InterPro" id="IPR029055">
    <property type="entry name" value="Ntn_hydrolases_N"/>
</dbReference>
<keyword evidence="2 4" id="KW-0647">Proteasome</keyword>
<dbReference type="SUPFAM" id="SSF56235">
    <property type="entry name" value="N-terminal nucleophile aminohydrolases (Ntn hydrolases)"/>
    <property type="match status" value="1"/>
</dbReference>
<name>A9URT6_MONBE</name>
<dbReference type="EMBL" id="CH991544">
    <property type="protein sequence ID" value="EDQ91663.1"/>
    <property type="molecule type" value="Genomic_DNA"/>
</dbReference>
<dbReference type="FunCoup" id="A9URT6">
    <property type="interactions" value="896"/>
</dbReference>
<comment type="similarity">
    <text evidence="4">Belongs to the peptidase T1B family.</text>
</comment>
<dbReference type="Gene3D" id="3.60.20.10">
    <property type="entry name" value="Glutamine Phosphoribosylpyrophosphate, subunit 1, domain 1"/>
    <property type="match status" value="1"/>
</dbReference>
<organism evidence="6 7">
    <name type="scientific">Monosiga brevicollis</name>
    <name type="common">Choanoflagellate</name>
    <dbReference type="NCBI Taxonomy" id="81824"/>
    <lineage>
        <taxon>Eukaryota</taxon>
        <taxon>Choanoflagellata</taxon>
        <taxon>Craspedida</taxon>
        <taxon>Salpingoecidae</taxon>
        <taxon>Monosiga</taxon>
    </lineage>
</organism>
<dbReference type="Pfam" id="PF00227">
    <property type="entry name" value="Proteasome"/>
    <property type="match status" value="1"/>
</dbReference>
<evidence type="ECO:0000256" key="2">
    <source>
        <dbReference type="ARBA" id="ARBA00022942"/>
    </source>
</evidence>
<dbReference type="InterPro" id="IPR035206">
    <property type="entry name" value="Proteasome_beta2"/>
</dbReference>
<dbReference type="MEROPS" id="T01.984"/>
<evidence type="ECO:0000256" key="5">
    <source>
        <dbReference type="SAM" id="SignalP"/>
    </source>
</evidence>
<dbReference type="AlphaFoldDB" id="A9URT6"/>
<dbReference type="PROSITE" id="PS51476">
    <property type="entry name" value="PROTEASOME_BETA_2"/>
    <property type="match status" value="1"/>
</dbReference>
<dbReference type="GO" id="GO:0019774">
    <property type="term" value="C:proteasome core complex, beta-subunit complex"/>
    <property type="evidence" value="ECO:0000318"/>
    <property type="project" value="GO_Central"/>
</dbReference>
<sequence>MDFLLGLVGADFVLVAADTAQIRSVVRMKSDLDKTMKLTDKTMMLLAGSVGACSNFGDLMAKNIKLNGIRNGYDHSPAECANFVRKSLADALRTREAYQVNLLLGGYDAHDGPELYYIDYFGAMAKVPFGAHGYGSFFTLATLDRHYKEGMNFEEAKDVMRKCIEEVRTRFIVNMPAFTVRVIDREGTHEVTL</sequence>
<feature type="chain" id="PRO_5002742343" description="Proteasome subunit beta" evidence="5">
    <location>
        <begin position="18"/>
        <end position="193"/>
    </location>
</feature>
<comment type="subunit">
    <text evidence="4">Component of the proteasome complex.</text>
</comment>
<dbReference type="InterPro" id="IPR001353">
    <property type="entry name" value="Proteasome_sua/b"/>
</dbReference>
<proteinExistence type="inferred from homology"/>
<accession>A9URT6</accession>
<keyword evidence="5" id="KW-0732">Signal</keyword>